<dbReference type="RefSeq" id="WP_037300266.1">
    <property type="nucleotide sequence ID" value="NZ_ATAX01000028.1"/>
</dbReference>
<sequence>MKKILTFTLTAFMLICCLTGCGKRDPKYIGKWEASYMIISGQKYENMLGLPISAVFRFEIKGDGKLEWKSAVDNTIIENANDDTDITWKEKEKDVIQVKVSDRKGKEKSRTMDIKYIDDMLVIESDDSSINLVKVDEFTPIDTDALNAAAGVIQNFGVN</sequence>
<protein>
    <recommendedName>
        <fullName evidence="3">Lipocalin-like domain-containing protein</fullName>
    </recommendedName>
</protein>
<dbReference type="AlphaFoldDB" id="W7UN96"/>
<evidence type="ECO:0000313" key="1">
    <source>
        <dbReference type="EMBL" id="EWM53059.1"/>
    </source>
</evidence>
<evidence type="ECO:0000313" key="2">
    <source>
        <dbReference type="Proteomes" id="UP000019365"/>
    </source>
</evidence>
<accession>W7UN96</accession>
<keyword evidence="2" id="KW-1185">Reference proteome</keyword>
<reference evidence="1 2" key="1">
    <citation type="journal article" date="2014" name="PLoS ONE">
        <title>Rumen cellulosomics: divergent fiber-degrading strategies revealed by comparative genome-wide analysis of six ruminococcal strains.</title>
        <authorList>
            <person name="Dassa B."/>
            <person name="Borovok I."/>
            <person name="Ruimy-Israeli V."/>
            <person name="Lamed R."/>
            <person name="Flint H.J."/>
            <person name="Duncan S.H."/>
            <person name="Henrissat B."/>
            <person name="Coutinho P."/>
            <person name="Morrison M."/>
            <person name="Mosoni P."/>
            <person name="Yeoman C.J."/>
            <person name="White B.A."/>
            <person name="Bayer E.A."/>
        </authorList>
    </citation>
    <scope>NUCLEOTIDE SEQUENCE [LARGE SCALE GENOMIC DNA]</scope>
    <source>
        <strain evidence="1 2">007c</strain>
    </source>
</reference>
<evidence type="ECO:0008006" key="3">
    <source>
        <dbReference type="Google" id="ProtNLM"/>
    </source>
</evidence>
<dbReference type="Proteomes" id="UP000019365">
    <property type="component" value="Unassembled WGS sequence"/>
</dbReference>
<name>W7UN96_RUMFL</name>
<dbReference type="OrthoDB" id="1820901at2"/>
<proteinExistence type="predicted"/>
<comment type="caution">
    <text evidence="1">The sequence shown here is derived from an EMBL/GenBank/DDBJ whole genome shotgun (WGS) entry which is preliminary data.</text>
</comment>
<organism evidence="1 2">
    <name type="scientific">Ruminococcus flavefaciens 007c</name>
    <dbReference type="NCBI Taxonomy" id="1341157"/>
    <lineage>
        <taxon>Bacteria</taxon>
        <taxon>Bacillati</taxon>
        <taxon>Bacillota</taxon>
        <taxon>Clostridia</taxon>
        <taxon>Eubacteriales</taxon>
        <taxon>Oscillospiraceae</taxon>
        <taxon>Ruminococcus</taxon>
    </lineage>
</organism>
<dbReference type="PATRIC" id="fig|1341157.4.peg.2542"/>
<gene>
    <name evidence="1" type="ORF">RF007C_15725</name>
</gene>
<dbReference type="EMBL" id="ATAX01000028">
    <property type="protein sequence ID" value="EWM53059.1"/>
    <property type="molecule type" value="Genomic_DNA"/>
</dbReference>